<keyword evidence="6" id="KW-1185">Reference proteome</keyword>
<dbReference type="STRING" id="695939.SAMN00790413_06596"/>
<dbReference type="InterPro" id="IPR011990">
    <property type="entry name" value="TPR-like_helical_dom_sf"/>
</dbReference>
<dbReference type="InterPro" id="IPR041664">
    <property type="entry name" value="AAA_16"/>
</dbReference>
<proteinExistence type="predicted"/>
<evidence type="ECO:0000256" key="1">
    <source>
        <dbReference type="ARBA" id="ARBA00022741"/>
    </source>
</evidence>
<dbReference type="Gene3D" id="1.10.10.10">
    <property type="entry name" value="Winged helix-like DNA-binding domain superfamily/Winged helix DNA-binding domain"/>
    <property type="match status" value="1"/>
</dbReference>
<dbReference type="AlphaFoldDB" id="A0A1W1UBY6"/>
<dbReference type="GO" id="GO:0004016">
    <property type="term" value="F:adenylate cyclase activity"/>
    <property type="evidence" value="ECO:0007669"/>
    <property type="project" value="TreeGrafter"/>
</dbReference>
<dbReference type="EMBL" id="FWWU01000002">
    <property type="protein sequence ID" value="SMB78304.1"/>
    <property type="molecule type" value="Genomic_DNA"/>
</dbReference>
<sequence>MASSLASPVSLRLLGSPALEVEGRAVPLRTRKSLGLVAYLALEGASGRETLAGLLWPNLAPDSARHNLRQELYRLTRTALGPHVEVSARQVTPAGAWAVDVAAFERAVADGDVAGALTHYRGPLLGGAPLEDAGPFGEWLEARRTRLHERWQEAVQRHAGALEGAGKLRAALDAHLTLLASDGLQELHQREAIRLHGLLGERERAAARYAAFCTLLANELGLEPLPETQRVAEQARRGPGPASTRTASPAPSAPPAPEAQLTAPFSSPHPPTLHPPLVGRTNAWTELEHAEGQLAVLLGEPGLGKSRLALAFAASFGPPVVLRAQEVARGTPLYPVADALRAGLGDPRARARFEALDPVWRAEVSRLVPELGTPGGPLGEGRARFLEGLVHALLALAGPGGCIVFEDLHWMDASTLELLAHLTRRLHPGEPGAQERGLGEWGRSAAAPRLLATARSHELPGSPAETALAGLRRGGLLRSVPLTPLSEEEVRGMVRTLSGGEDAVLFARRLHRATGGNPLFVLETLRFLFETGELHADASGWRSPYDEATEDYSELPLPPEVREAVLRRLQDLSPAAQRLLDAASVLEGQFSLDDLAPAAALPEWEALDELEGLTRLSVLEVRDPGFAFAHDLVRRAVASRLSPERRRLLHRRFAGVLEAQGAAPGRIATHLDGAGLGAQAAPWHVRAAEEAARVFAFREALAHLEAALASGPPPGDALTWRLRRADLLRHLDDRTARTAELHLIDALVATPEGAAHAPEVHLRWAILHDDEGRYEEARTAAECVLASQAAPPETRAWAQTTLGMVLQRLGDPEGAERHLRSALALEGVSAERRAAAHNNLTYSALGRGDLAVARSHNAAGLALLPSSPTRTRAVMLNAGARITVLSGDLAGGTARLREALEVARHLGDVVLQKPFLTNLVQLYTQAGQLDDALSALHEGLDLVQATGDRRGEGDFGHRLAEVQLLRGRLGAAARAYEAAITQADAAGQRDQQAVRRLGLLRLRTLTGDLAAARELLAEVQGRFAEDLPGLLAVEEARLYGRTGQPDQALRTLLAAREAGHLNQPLHRDLARALLAGVQLALGARAAALEEALQDAASPALQASLLAVRLRAREVPEDAKTARDLLASGRLPPLDALALRHALSPALPDPEARALLTRLAATLPTEAQAAFLALWAAPGGPT</sequence>
<name>A0A1W1UBY6_9DEIO</name>
<gene>
    <name evidence="5" type="ORF">SAMN00790413_06596</name>
</gene>
<dbReference type="Gene3D" id="1.25.40.10">
    <property type="entry name" value="Tetratricopeptide repeat domain"/>
    <property type="match status" value="3"/>
</dbReference>
<dbReference type="GO" id="GO:0005737">
    <property type="term" value="C:cytoplasm"/>
    <property type="evidence" value="ECO:0007669"/>
    <property type="project" value="TreeGrafter"/>
</dbReference>
<evidence type="ECO:0000256" key="2">
    <source>
        <dbReference type="ARBA" id="ARBA00022840"/>
    </source>
</evidence>
<dbReference type="SUPFAM" id="SSF48452">
    <property type="entry name" value="TPR-like"/>
    <property type="match status" value="2"/>
</dbReference>
<evidence type="ECO:0000256" key="3">
    <source>
        <dbReference type="SAM" id="MobiDB-lite"/>
    </source>
</evidence>
<protein>
    <submittedName>
        <fullName evidence="5">Tetratricopeptide repeat-containing protein</fullName>
    </submittedName>
</protein>
<feature type="region of interest" description="Disordered" evidence="3">
    <location>
        <begin position="230"/>
        <end position="279"/>
    </location>
</feature>
<dbReference type="Pfam" id="PF03704">
    <property type="entry name" value="BTAD"/>
    <property type="match status" value="1"/>
</dbReference>
<evidence type="ECO:0000313" key="6">
    <source>
        <dbReference type="Proteomes" id="UP000192582"/>
    </source>
</evidence>
<dbReference type="SUPFAM" id="SSF52540">
    <property type="entry name" value="P-loop containing nucleoside triphosphate hydrolases"/>
    <property type="match status" value="1"/>
</dbReference>
<evidence type="ECO:0000313" key="5">
    <source>
        <dbReference type="EMBL" id="SMB78304.1"/>
    </source>
</evidence>
<keyword evidence="2" id="KW-0067">ATP-binding</keyword>
<dbReference type="Pfam" id="PF13191">
    <property type="entry name" value="AAA_16"/>
    <property type="match status" value="1"/>
</dbReference>
<reference evidence="5 6" key="1">
    <citation type="submission" date="2017-04" db="EMBL/GenBank/DDBJ databases">
        <authorList>
            <person name="Afonso C.L."/>
            <person name="Miller P.J."/>
            <person name="Scott M.A."/>
            <person name="Spackman E."/>
            <person name="Goraichik I."/>
            <person name="Dimitrov K.M."/>
            <person name="Suarez D.L."/>
            <person name="Swayne D.E."/>
        </authorList>
    </citation>
    <scope>NUCLEOTIDE SEQUENCE [LARGE SCALE GENOMIC DNA]</scope>
    <source>
        <strain evidence="5 6">KR-140</strain>
    </source>
</reference>
<feature type="compositionally biased region" description="Low complexity" evidence="3">
    <location>
        <begin position="241"/>
        <end position="250"/>
    </location>
</feature>
<accession>A0A1W1UBY6</accession>
<evidence type="ECO:0000259" key="4">
    <source>
        <dbReference type="SMART" id="SM01043"/>
    </source>
</evidence>
<organism evidence="5 6">
    <name type="scientific">Deinococcus hopiensis KR-140</name>
    <dbReference type="NCBI Taxonomy" id="695939"/>
    <lineage>
        <taxon>Bacteria</taxon>
        <taxon>Thermotogati</taxon>
        <taxon>Deinococcota</taxon>
        <taxon>Deinococci</taxon>
        <taxon>Deinococcales</taxon>
        <taxon>Deinococcaceae</taxon>
        <taxon>Deinococcus</taxon>
    </lineage>
</organism>
<dbReference type="OrthoDB" id="53326at2"/>
<keyword evidence="1" id="KW-0547">Nucleotide-binding</keyword>
<dbReference type="RefSeq" id="WP_084045178.1">
    <property type="nucleotide sequence ID" value="NZ_FWWU01000002.1"/>
</dbReference>
<dbReference type="Proteomes" id="UP000192582">
    <property type="component" value="Unassembled WGS sequence"/>
</dbReference>
<dbReference type="InterPro" id="IPR036388">
    <property type="entry name" value="WH-like_DNA-bd_sf"/>
</dbReference>
<dbReference type="InterPro" id="IPR005158">
    <property type="entry name" value="BTAD"/>
</dbReference>
<dbReference type="InterPro" id="IPR027417">
    <property type="entry name" value="P-loop_NTPase"/>
</dbReference>
<dbReference type="SMART" id="SM01043">
    <property type="entry name" value="BTAD"/>
    <property type="match status" value="1"/>
</dbReference>
<dbReference type="PANTHER" id="PTHR16305">
    <property type="entry name" value="TESTICULAR SOLUBLE ADENYLYL CYCLASE"/>
    <property type="match status" value="1"/>
</dbReference>
<dbReference type="PANTHER" id="PTHR16305:SF35">
    <property type="entry name" value="TRANSCRIPTIONAL ACTIVATOR DOMAIN"/>
    <property type="match status" value="1"/>
</dbReference>
<feature type="domain" description="Bacterial transcriptional activator" evidence="4">
    <location>
        <begin position="99"/>
        <end position="236"/>
    </location>
</feature>
<dbReference type="GO" id="GO:0005524">
    <property type="term" value="F:ATP binding"/>
    <property type="evidence" value="ECO:0007669"/>
    <property type="project" value="UniProtKB-KW"/>
</dbReference>